<dbReference type="SUPFAM" id="SSF55729">
    <property type="entry name" value="Acyl-CoA N-acyltransferases (Nat)"/>
    <property type="match status" value="1"/>
</dbReference>
<dbReference type="EnsemblPlants" id="Pp3c11_15070V3.2">
    <property type="protein sequence ID" value="Pp3c11_15070V3.2"/>
    <property type="gene ID" value="Pp3c11_15070"/>
</dbReference>
<dbReference type="GO" id="GO:0016747">
    <property type="term" value="F:acyltransferase activity, transferring groups other than amino-acyl groups"/>
    <property type="evidence" value="ECO:0007669"/>
    <property type="project" value="InterPro"/>
</dbReference>
<dbReference type="InterPro" id="IPR016181">
    <property type="entry name" value="Acyl_CoA_acyltransferase"/>
</dbReference>
<dbReference type="PROSITE" id="PS51186">
    <property type="entry name" value="GNAT"/>
    <property type="match status" value="1"/>
</dbReference>
<reference evidence="3 4" key="1">
    <citation type="journal article" date="2008" name="Science">
        <title>The Physcomitrella genome reveals evolutionary insights into the conquest of land by plants.</title>
        <authorList>
            <person name="Rensing S."/>
            <person name="Lang D."/>
            <person name="Zimmer A."/>
            <person name="Terry A."/>
            <person name="Salamov A."/>
            <person name="Shapiro H."/>
            <person name="Nishiyama T."/>
            <person name="Perroud P.-F."/>
            <person name="Lindquist E."/>
            <person name="Kamisugi Y."/>
            <person name="Tanahashi T."/>
            <person name="Sakakibara K."/>
            <person name="Fujita T."/>
            <person name="Oishi K."/>
            <person name="Shin-I T."/>
            <person name="Kuroki Y."/>
            <person name="Toyoda A."/>
            <person name="Suzuki Y."/>
            <person name="Hashimoto A."/>
            <person name="Yamaguchi K."/>
            <person name="Sugano A."/>
            <person name="Kohara Y."/>
            <person name="Fujiyama A."/>
            <person name="Anterola A."/>
            <person name="Aoki S."/>
            <person name="Ashton N."/>
            <person name="Barbazuk W.B."/>
            <person name="Barker E."/>
            <person name="Bennetzen J."/>
            <person name="Bezanilla M."/>
            <person name="Blankenship R."/>
            <person name="Cho S.H."/>
            <person name="Dutcher S."/>
            <person name="Estelle M."/>
            <person name="Fawcett J.A."/>
            <person name="Gundlach H."/>
            <person name="Hanada K."/>
            <person name="Heyl A."/>
            <person name="Hicks K.A."/>
            <person name="Hugh J."/>
            <person name="Lohr M."/>
            <person name="Mayer K."/>
            <person name="Melkozernov A."/>
            <person name="Murata T."/>
            <person name="Nelson D."/>
            <person name="Pils B."/>
            <person name="Prigge M."/>
            <person name="Reiss B."/>
            <person name="Renner T."/>
            <person name="Rombauts S."/>
            <person name="Rushton P."/>
            <person name="Sanderfoot A."/>
            <person name="Schween G."/>
            <person name="Shiu S.-H."/>
            <person name="Stueber K."/>
            <person name="Theodoulou F.L."/>
            <person name="Tu H."/>
            <person name="Van de Peer Y."/>
            <person name="Verrier P.J."/>
            <person name="Waters E."/>
            <person name="Wood A."/>
            <person name="Yang L."/>
            <person name="Cove D."/>
            <person name="Cuming A."/>
            <person name="Hasebe M."/>
            <person name="Lucas S."/>
            <person name="Mishler D.B."/>
            <person name="Reski R."/>
            <person name="Grigoriev I."/>
            <person name="Quatrano R.S."/>
            <person name="Boore J.L."/>
        </authorList>
    </citation>
    <scope>NUCLEOTIDE SEQUENCE [LARGE SCALE GENOMIC DNA]</scope>
    <source>
        <strain evidence="3 4">cv. Gransden 2004</strain>
    </source>
</reference>
<evidence type="ECO:0000313" key="4">
    <source>
        <dbReference type="Proteomes" id="UP000006727"/>
    </source>
</evidence>
<evidence type="ECO:0000259" key="2">
    <source>
        <dbReference type="PROSITE" id="PS51186"/>
    </source>
</evidence>
<dbReference type="PANTHER" id="PTHR47876">
    <property type="entry name" value="OS08G0260000 PROTEIN"/>
    <property type="match status" value="1"/>
</dbReference>
<organism evidence="3 4">
    <name type="scientific">Physcomitrium patens</name>
    <name type="common">Spreading-leaved earth moss</name>
    <name type="synonym">Physcomitrella patens</name>
    <dbReference type="NCBI Taxonomy" id="3218"/>
    <lineage>
        <taxon>Eukaryota</taxon>
        <taxon>Viridiplantae</taxon>
        <taxon>Streptophyta</taxon>
        <taxon>Embryophyta</taxon>
        <taxon>Bryophyta</taxon>
        <taxon>Bryophytina</taxon>
        <taxon>Bryopsida</taxon>
        <taxon>Funariidae</taxon>
        <taxon>Funariales</taxon>
        <taxon>Funariaceae</taxon>
        <taxon>Physcomitrium</taxon>
    </lineage>
</organism>
<evidence type="ECO:0000256" key="1">
    <source>
        <dbReference type="SAM" id="MobiDB-lite"/>
    </source>
</evidence>
<accession>A0A7I4A4T1</accession>
<sequence>MQRQEGAAQCMQQSMGGVRTQGYFSICRSSKLQRQTVEGGKPRLTMGGLVPSKRSQKSPVARVASNHGPYTGFLTGSAEAPLAIIAQMLPCRNSITQVFISVCKFQLGRGCRPAPYCRVKNWRHGQCRCSGQQFLPDETKPSISRRPSATTPRSLLSPAKTYLEAELTSEDKFWVIAASTPEELLAAATLRAQIFYSYPQVDMTLAGIEAVGARVANDLIIDDLLRTRRKSEFTRESKFEALGMRVKCLLAVCRQSSVESIGGGVATSCLLAPPPVPSIDSSSTGALVAIGTLDVQRGTKATADVNLVTFQLHAVAHRAQQRKNRVQKGRNSGTDYFPVEHEDTFDQAYIFNLGVIAAARRMGVGKALMVAALKVAKQMELQVLFVHVEEDNSGALALYKSLGYGVVEEEEEAVEVQGLLSRPRRMLLSFWLL</sequence>
<dbReference type="AlphaFoldDB" id="A0A7I4A4T1"/>
<keyword evidence="4" id="KW-1185">Reference proteome</keyword>
<dbReference type="InParanoid" id="A0A7I4A4T1"/>
<feature type="domain" description="N-acetyltransferase" evidence="2">
    <location>
        <begin position="348"/>
        <end position="425"/>
    </location>
</feature>
<dbReference type="FunFam" id="3.40.630.30:FF:000434">
    <property type="entry name" value="Predicted protein"/>
    <property type="match status" value="1"/>
</dbReference>
<gene>
    <name evidence="3" type="primary">LOC112288612</name>
</gene>
<dbReference type="GO" id="GO:0009507">
    <property type="term" value="C:chloroplast"/>
    <property type="evidence" value="ECO:0000318"/>
    <property type="project" value="GO_Central"/>
</dbReference>
<feature type="region of interest" description="Disordered" evidence="1">
    <location>
        <begin position="37"/>
        <end position="60"/>
    </location>
</feature>
<dbReference type="Gene3D" id="3.40.630.30">
    <property type="match status" value="1"/>
</dbReference>
<protein>
    <recommendedName>
        <fullName evidence="2">N-acetyltransferase domain-containing protein</fullName>
    </recommendedName>
</protein>
<dbReference type="EMBL" id="ABEU02000011">
    <property type="status" value="NOT_ANNOTATED_CDS"/>
    <property type="molecule type" value="Genomic_DNA"/>
</dbReference>
<dbReference type="CDD" id="cd04301">
    <property type="entry name" value="NAT_SF"/>
    <property type="match status" value="1"/>
</dbReference>
<proteinExistence type="predicted"/>
<dbReference type="PANTHER" id="PTHR47876:SF2">
    <property type="entry name" value="GCN5-RELATED N-ACETYLTRANSFERASE 7, CHLOROPLASTIC"/>
    <property type="match status" value="1"/>
</dbReference>
<reference evidence="3" key="3">
    <citation type="submission" date="2020-12" db="UniProtKB">
        <authorList>
            <consortium name="EnsemblPlants"/>
        </authorList>
    </citation>
    <scope>IDENTIFICATION</scope>
</reference>
<reference evidence="3 4" key="2">
    <citation type="journal article" date="2018" name="Plant J.">
        <title>The Physcomitrella patens chromosome-scale assembly reveals moss genome structure and evolution.</title>
        <authorList>
            <person name="Lang D."/>
            <person name="Ullrich K.K."/>
            <person name="Murat F."/>
            <person name="Fuchs J."/>
            <person name="Jenkins J."/>
            <person name="Haas F.B."/>
            <person name="Piednoel M."/>
            <person name="Gundlach H."/>
            <person name="Van Bel M."/>
            <person name="Meyberg R."/>
            <person name="Vives C."/>
            <person name="Morata J."/>
            <person name="Symeonidi A."/>
            <person name="Hiss M."/>
            <person name="Muchero W."/>
            <person name="Kamisugi Y."/>
            <person name="Saleh O."/>
            <person name="Blanc G."/>
            <person name="Decker E.L."/>
            <person name="van Gessel N."/>
            <person name="Grimwood J."/>
            <person name="Hayes R.D."/>
            <person name="Graham S.W."/>
            <person name="Gunter L.E."/>
            <person name="McDaniel S.F."/>
            <person name="Hoernstein S.N.W."/>
            <person name="Larsson A."/>
            <person name="Li F.W."/>
            <person name="Perroud P.F."/>
            <person name="Phillips J."/>
            <person name="Ranjan P."/>
            <person name="Rokshar D.S."/>
            <person name="Rothfels C.J."/>
            <person name="Schneider L."/>
            <person name="Shu S."/>
            <person name="Stevenson D.W."/>
            <person name="Thummler F."/>
            <person name="Tillich M."/>
            <person name="Villarreal Aguilar J.C."/>
            <person name="Widiez T."/>
            <person name="Wong G.K."/>
            <person name="Wymore A."/>
            <person name="Zhang Y."/>
            <person name="Zimmer A.D."/>
            <person name="Quatrano R.S."/>
            <person name="Mayer K.F.X."/>
            <person name="Goodstein D."/>
            <person name="Casacuberta J.M."/>
            <person name="Vandepoele K."/>
            <person name="Reski R."/>
            <person name="Cuming A.C."/>
            <person name="Tuskan G.A."/>
            <person name="Maumus F."/>
            <person name="Salse J."/>
            <person name="Schmutz J."/>
            <person name="Rensing S.A."/>
        </authorList>
    </citation>
    <scope>NUCLEOTIDE SEQUENCE [LARGE SCALE GENOMIC DNA]</scope>
    <source>
        <strain evidence="3 4">cv. Gransden 2004</strain>
    </source>
</reference>
<dbReference type="Gramene" id="Pp3c11_15070V3.2">
    <property type="protein sequence ID" value="Pp3c11_15070V3.2"/>
    <property type="gene ID" value="Pp3c11_15070"/>
</dbReference>
<dbReference type="Proteomes" id="UP000006727">
    <property type="component" value="Chromosome 11"/>
</dbReference>
<evidence type="ECO:0000313" key="3">
    <source>
        <dbReference type="EnsemblPlants" id="Pp3c11_15070V3.2"/>
    </source>
</evidence>
<dbReference type="Pfam" id="PF00583">
    <property type="entry name" value="Acetyltransf_1"/>
    <property type="match status" value="1"/>
</dbReference>
<name>A0A7I4A4T1_PHYPA</name>
<dbReference type="InterPro" id="IPR000182">
    <property type="entry name" value="GNAT_dom"/>
</dbReference>